<evidence type="ECO:0000256" key="4">
    <source>
        <dbReference type="ARBA" id="ARBA00022630"/>
    </source>
</evidence>
<dbReference type="PRINTS" id="PR01001">
    <property type="entry name" value="FADG3PDH"/>
</dbReference>
<dbReference type="AlphaFoldDB" id="A0A096PFF3"/>
<evidence type="ECO:0000256" key="3">
    <source>
        <dbReference type="ARBA" id="ARBA00013029"/>
    </source>
</evidence>
<dbReference type="Gene3D" id="3.50.50.60">
    <property type="entry name" value="FAD/NAD(P)-binding domain"/>
    <property type="match status" value="1"/>
</dbReference>
<dbReference type="Pfam" id="PF01266">
    <property type="entry name" value="DAO"/>
    <property type="match status" value="1"/>
</dbReference>
<dbReference type="GO" id="GO:0006072">
    <property type="term" value="P:glycerol-3-phosphate metabolic process"/>
    <property type="evidence" value="ECO:0007669"/>
    <property type="project" value="InterPro"/>
</dbReference>
<comment type="similarity">
    <text evidence="2">Belongs to the FAD-dependent glycerol-3-phosphate dehydrogenase family.</text>
</comment>
<dbReference type="EMBL" id="CBMG010001603">
    <property type="protein sequence ID" value="CEG03645.1"/>
    <property type="molecule type" value="Genomic_DNA"/>
</dbReference>
<evidence type="ECO:0000256" key="2">
    <source>
        <dbReference type="ARBA" id="ARBA00007330"/>
    </source>
</evidence>
<dbReference type="InterPro" id="IPR006076">
    <property type="entry name" value="FAD-dep_OxRdtase"/>
</dbReference>
<evidence type="ECO:0000313" key="8">
    <source>
        <dbReference type="EMBL" id="CEG03645.1"/>
    </source>
</evidence>
<name>A0A096PFF3_9HYPO</name>
<evidence type="ECO:0000256" key="6">
    <source>
        <dbReference type="ARBA" id="ARBA00023002"/>
    </source>
</evidence>
<proteinExistence type="inferred from homology"/>
<reference evidence="8" key="1">
    <citation type="submission" date="2013-05" db="EMBL/GenBank/DDBJ databases">
        <title>Draft genome sequences of six wheat associated Fusarium spp. isolates.</title>
        <authorList>
            <person name="Moolhuijzen P.M."/>
            <person name="Manners J.M."/>
            <person name="Wilcox S."/>
            <person name="Bellgard M.I."/>
            <person name="Gardiner D.M."/>
        </authorList>
    </citation>
    <scope>NUCLEOTIDE SEQUENCE</scope>
    <source>
        <strain evidence="8">CS5907</strain>
        <strain evidence="8">CS5907</strain>
    </source>
</reference>
<dbReference type="InterPro" id="IPR000447">
    <property type="entry name" value="G3P_DH_FAD-dep"/>
</dbReference>
<evidence type="ECO:0000256" key="1">
    <source>
        <dbReference type="ARBA" id="ARBA00001974"/>
    </source>
</evidence>
<organism evidence="8">
    <name type="scientific">Fusarium acuminatum CS5907</name>
    <dbReference type="NCBI Taxonomy" id="1318461"/>
    <lineage>
        <taxon>Eukaryota</taxon>
        <taxon>Fungi</taxon>
        <taxon>Dikarya</taxon>
        <taxon>Ascomycota</taxon>
        <taxon>Pezizomycotina</taxon>
        <taxon>Sordariomycetes</taxon>
        <taxon>Hypocreomycetidae</taxon>
        <taxon>Hypocreales</taxon>
        <taxon>Nectriaceae</taxon>
        <taxon>Fusarium</taxon>
        <taxon>Fusarium tricinctum species complex</taxon>
    </lineage>
</organism>
<dbReference type="PANTHER" id="PTHR11985">
    <property type="entry name" value="GLYCEROL-3-PHOSPHATE DEHYDROGENASE"/>
    <property type="match status" value="1"/>
</dbReference>
<dbReference type="SUPFAM" id="SSF51905">
    <property type="entry name" value="FAD/NAD(P)-binding domain"/>
    <property type="match status" value="1"/>
</dbReference>
<dbReference type="InterPro" id="IPR036188">
    <property type="entry name" value="FAD/NAD-bd_sf"/>
</dbReference>
<keyword evidence="4" id="KW-0285">Flavoprotein</keyword>
<protein>
    <recommendedName>
        <fullName evidence="3">glycerol-3-phosphate dehydrogenase</fullName>
        <ecNumber evidence="3">1.1.5.3</ecNumber>
    </recommendedName>
</protein>
<sequence>MSIRRFILPSAIAISGVVLLWRHPPRDFIGHSSSAVPPPTLKLHRFPRVRSYYEQLNNVRDNMLIIGGGATGDGVPLHAAPRGLKAVVVERDDFSSTGSTSSKSIKLIHGGVYYLKKRSIIWIIKSEGLLLRR</sequence>
<keyword evidence="5" id="KW-0274">FAD</keyword>
<dbReference type="GO" id="GO:0005739">
    <property type="term" value="C:mitochondrion"/>
    <property type="evidence" value="ECO:0007669"/>
    <property type="project" value="TreeGrafter"/>
</dbReference>
<accession>A0A096PFF3</accession>
<comment type="caution">
    <text evidence="8">The sequence shown here is derived from an EMBL/GenBank/DDBJ whole genome shotgun (WGS) entry which is preliminary data.</text>
</comment>
<evidence type="ECO:0000256" key="5">
    <source>
        <dbReference type="ARBA" id="ARBA00022827"/>
    </source>
</evidence>
<dbReference type="PANTHER" id="PTHR11985:SF15">
    <property type="entry name" value="GLYCEROL-3-PHOSPHATE DEHYDROGENASE, MITOCHONDRIAL"/>
    <property type="match status" value="1"/>
</dbReference>
<dbReference type="EC" id="1.1.5.3" evidence="3"/>
<gene>
    <name evidence="8" type="ORF">BN851_0081710</name>
</gene>
<comment type="cofactor">
    <cofactor evidence="1">
        <name>FAD</name>
        <dbReference type="ChEBI" id="CHEBI:57692"/>
    </cofactor>
</comment>
<dbReference type="GO" id="GO:0004368">
    <property type="term" value="F:glycerol-3-phosphate dehydrogenase (quinone) activity"/>
    <property type="evidence" value="ECO:0007669"/>
    <property type="project" value="UniProtKB-EC"/>
</dbReference>
<feature type="domain" description="FAD dependent oxidoreductase" evidence="7">
    <location>
        <begin position="64"/>
        <end position="118"/>
    </location>
</feature>
<keyword evidence="6" id="KW-0560">Oxidoreductase</keyword>
<evidence type="ECO:0000259" key="7">
    <source>
        <dbReference type="Pfam" id="PF01266"/>
    </source>
</evidence>